<evidence type="ECO:0000256" key="1">
    <source>
        <dbReference type="ARBA" id="ARBA00004496"/>
    </source>
</evidence>
<evidence type="ECO:0000256" key="4">
    <source>
        <dbReference type="ARBA" id="ARBA00022723"/>
    </source>
</evidence>
<feature type="transmembrane region" description="Helical" evidence="7">
    <location>
        <begin position="177"/>
        <end position="196"/>
    </location>
</feature>
<dbReference type="AlphaFoldDB" id="A0AA39LW22"/>
<comment type="subcellular location">
    <subcellularLocation>
        <location evidence="1">Cytoplasm</location>
    </subcellularLocation>
</comment>
<keyword evidence="7" id="KW-0472">Membrane</keyword>
<dbReference type="SUPFAM" id="SSF140864">
    <property type="entry name" value="TROVE domain-like"/>
    <property type="match status" value="1"/>
</dbReference>
<dbReference type="SUPFAM" id="SSF53300">
    <property type="entry name" value="vWA-like"/>
    <property type="match status" value="1"/>
</dbReference>
<dbReference type="GO" id="GO:0005737">
    <property type="term" value="C:cytoplasm"/>
    <property type="evidence" value="ECO:0007669"/>
    <property type="project" value="UniProtKB-SubCell"/>
</dbReference>
<evidence type="ECO:0000256" key="5">
    <source>
        <dbReference type="ARBA" id="ARBA00022884"/>
    </source>
</evidence>
<dbReference type="GO" id="GO:0046872">
    <property type="term" value="F:metal ion binding"/>
    <property type="evidence" value="ECO:0007669"/>
    <property type="project" value="UniProtKB-KW"/>
</dbReference>
<dbReference type="EMBL" id="JAUCMV010000003">
    <property type="protein sequence ID" value="KAK0412321.1"/>
    <property type="molecule type" value="Genomic_DNA"/>
</dbReference>
<dbReference type="Pfam" id="PF25045">
    <property type="entry name" value="vWA_Ro60"/>
    <property type="match status" value="1"/>
</dbReference>
<dbReference type="Pfam" id="PF05731">
    <property type="entry name" value="TROVE"/>
    <property type="match status" value="1"/>
</dbReference>
<dbReference type="PANTHER" id="PTHR14202">
    <property type="entry name" value="60 KDA RIBONUCLEOPROTEIN SSA/RO"/>
    <property type="match status" value="1"/>
</dbReference>
<feature type="transmembrane region" description="Helical" evidence="7">
    <location>
        <begin position="20"/>
        <end position="38"/>
    </location>
</feature>
<comment type="similarity">
    <text evidence="2">Belongs to the Ro 60 kDa family.</text>
</comment>
<evidence type="ECO:0000256" key="2">
    <source>
        <dbReference type="ARBA" id="ARBA00007814"/>
    </source>
</evidence>
<dbReference type="Gene3D" id="3.40.50.410">
    <property type="entry name" value="von Willebrand factor, type A domain"/>
    <property type="match status" value="2"/>
</dbReference>
<keyword evidence="3" id="KW-0963">Cytoplasm</keyword>
<evidence type="ECO:0000313" key="9">
    <source>
        <dbReference type="EMBL" id="KAK0412321.1"/>
    </source>
</evidence>
<evidence type="ECO:0000256" key="3">
    <source>
        <dbReference type="ARBA" id="ARBA00022490"/>
    </source>
</evidence>
<evidence type="ECO:0000256" key="6">
    <source>
        <dbReference type="ARBA" id="ARBA00023274"/>
    </source>
</evidence>
<comment type="caution">
    <text evidence="9">The sequence shown here is derived from an EMBL/GenBank/DDBJ whole genome shotgun (WGS) entry which is preliminary data.</text>
</comment>
<dbReference type="PROSITE" id="PS50988">
    <property type="entry name" value="TROVE"/>
    <property type="match status" value="1"/>
</dbReference>
<dbReference type="InterPro" id="IPR036465">
    <property type="entry name" value="vWFA_dom_sf"/>
</dbReference>
<dbReference type="InterPro" id="IPR040322">
    <property type="entry name" value="TROVE2"/>
</dbReference>
<sequence>MFLIPYGIIKVFDQIDIYIQYPAVLLNLLVIFISFWRVKPSLPRTYCLNISIMSLICALFTIANDITKRTLFKHYNEDHDTIYTVTVVVLEIMLMQSTLNLYLFQATLTIFLAYVGFTKPVLYKRMAKTRAFPYAFIIAHALSWILASGSTLEYFSTQPLFEDYNRVALFIHTWTRVGLQLGVISLMVFLYIITLLKLTIYRSSHFFHNVGAQSRWLVLRSVLVYCTPPNVFVVPGIAGSYCAAVTATLTPREERNFATTCLSVKYLADQLIMVVTNICPCITLSAMEFEDFANAPVVADAGAQDIDALVASLNAMGLQWVNSKPGQMKKVRDDQVENTAGGFVFAVSDEVRVRRFLILGVSGGTYYSTEKEMTMDNVKALIDIIKAGKGAMVMREIVEISTSGRAPRQDTVIFALALCAHFSFEFGGDLPVDSKTLYKNYISTLRQRALEVLPKVCRIPTHLFKFCSYSEQISKAMSNSTGWGRAMRTAVAEWYLSTDPAKLVFHVTKYQNREGWSHRDLLRLCHARPTGEELNTVFHYVVKGKRKWVADECEKSDEAVPLKKAYELIDHIHRIKALPEEDTKSAAKMVAEYNLAREVIPTNFLNAPEVWAAMIPKMPMTALIRNLGKISTLKLTDESVPENQEIVKTIVEKITNQENLHKALIHPVQILFALSTYRAGHGFRGSNHWDINKKIVAALDSAFNLSFKNVKKTGKRICLALDVSGSMCSYIMNSALSAREASCAMSSIFLRTEDNVECVGFTHGLMELDFMTKDATLSQMDDAMDELDFGSTDCAQPMLWAAKKDKKFDAFIVFTDNETFYGDVHPFEAMKRYREKSGIKDAKLIVCGMTATDFTIADPSDPGMLDVVGFDAAVPNIVNDFITGSL</sequence>
<protein>
    <recommendedName>
        <fullName evidence="8">TROVE domain-containing protein</fullName>
    </recommendedName>
</protein>
<gene>
    <name evidence="9" type="ORF">QR680_006148</name>
</gene>
<keyword evidence="5" id="KW-0694">RNA-binding</keyword>
<accession>A0AA39LW22</accession>
<dbReference type="InterPro" id="IPR056800">
    <property type="entry name" value="vWA_Ro60"/>
</dbReference>
<feature type="domain" description="TROVE" evidence="8">
    <location>
        <begin position="336"/>
        <end position="715"/>
    </location>
</feature>
<evidence type="ECO:0000259" key="8">
    <source>
        <dbReference type="PROSITE" id="PS50988"/>
    </source>
</evidence>
<feature type="transmembrane region" description="Helical" evidence="7">
    <location>
        <begin position="45"/>
        <end position="63"/>
    </location>
</feature>
<keyword evidence="6" id="KW-0687">Ribonucleoprotein</keyword>
<dbReference type="Proteomes" id="UP001175271">
    <property type="component" value="Unassembled WGS sequence"/>
</dbReference>
<dbReference type="FunFam" id="3.40.50.410:FF:000127">
    <property type="entry name" value="60 kDa SS-A/Ro ribonucleoprotein homolog"/>
    <property type="match status" value="1"/>
</dbReference>
<proteinExistence type="inferred from homology"/>
<keyword evidence="7" id="KW-1133">Transmembrane helix</keyword>
<feature type="transmembrane region" description="Helical" evidence="7">
    <location>
        <begin position="134"/>
        <end position="157"/>
    </location>
</feature>
<dbReference type="GO" id="GO:0003723">
    <property type="term" value="F:RNA binding"/>
    <property type="evidence" value="ECO:0007669"/>
    <property type="project" value="UniProtKB-KW"/>
</dbReference>
<keyword evidence="7" id="KW-0812">Transmembrane</keyword>
<evidence type="ECO:0000256" key="7">
    <source>
        <dbReference type="SAM" id="Phobius"/>
    </source>
</evidence>
<dbReference type="InterPro" id="IPR037214">
    <property type="entry name" value="TROVE_dom_sf"/>
</dbReference>
<keyword evidence="4" id="KW-0479">Metal-binding</keyword>
<dbReference type="GO" id="GO:1990904">
    <property type="term" value="C:ribonucleoprotein complex"/>
    <property type="evidence" value="ECO:0007669"/>
    <property type="project" value="UniProtKB-KW"/>
</dbReference>
<reference evidence="9" key="1">
    <citation type="submission" date="2023-06" db="EMBL/GenBank/DDBJ databases">
        <title>Genomic analysis of the entomopathogenic nematode Steinernema hermaphroditum.</title>
        <authorList>
            <person name="Schwarz E.M."/>
            <person name="Heppert J.K."/>
            <person name="Baniya A."/>
            <person name="Schwartz H.T."/>
            <person name="Tan C.-H."/>
            <person name="Antoshechkin I."/>
            <person name="Sternberg P.W."/>
            <person name="Goodrich-Blair H."/>
            <person name="Dillman A.R."/>
        </authorList>
    </citation>
    <scope>NUCLEOTIDE SEQUENCE</scope>
    <source>
        <strain evidence="9">PS9179</strain>
        <tissue evidence="9">Whole animal</tissue>
    </source>
</reference>
<evidence type="ECO:0000313" key="10">
    <source>
        <dbReference type="Proteomes" id="UP001175271"/>
    </source>
</evidence>
<organism evidence="9 10">
    <name type="scientific">Steinernema hermaphroditum</name>
    <dbReference type="NCBI Taxonomy" id="289476"/>
    <lineage>
        <taxon>Eukaryota</taxon>
        <taxon>Metazoa</taxon>
        <taxon>Ecdysozoa</taxon>
        <taxon>Nematoda</taxon>
        <taxon>Chromadorea</taxon>
        <taxon>Rhabditida</taxon>
        <taxon>Tylenchina</taxon>
        <taxon>Panagrolaimomorpha</taxon>
        <taxon>Strongyloidoidea</taxon>
        <taxon>Steinernematidae</taxon>
        <taxon>Steinernema</taxon>
    </lineage>
</organism>
<feature type="transmembrane region" description="Helical" evidence="7">
    <location>
        <begin position="217"/>
        <end position="238"/>
    </location>
</feature>
<dbReference type="InterPro" id="IPR008858">
    <property type="entry name" value="TROVE_dom"/>
</dbReference>
<keyword evidence="10" id="KW-1185">Reference proteome</keyword>
<name>A0AA39LW22_9BILA</name>
<dbReference type="PANTHER" id="PTHR14202:SF0">
    <property type="entry name" value="RNA-BINDING PROTEIN RO60"/>
    <property type="match status" value="1"/>
</dbReference>